<evidence type="ECO:0000256" key="5">
    <source>
        <dbReference type="ARBA" id="ARBA00023136"/>
    </source>
</evidence>
<organism evidence="7 8">
    <name type="scientific">Purpureocillium lilacinum</name>
    <name type="common">Paecilomyces lilacinus</name>
    <dbReference type="NCBI Taxonomy" id="33203"/>
    <lineage>
        <taxon>Eukaryota</taxon>
        <taxon>Fungi</taxon>
        <taxon>Dikarya</taxon>
        <taxon>Ascomycota</taxon>
        <taxon>Pezizomycotina</taxon>
        <taxon>Sordariomycetes</taxon>
        <taxon>Hypocreomycetidae</taxon>
        <taxon>Hypocreales</taxon>
        <taxon>Ophiocordycipitaceae</taxon>
        <taxon>Purpureocillium</taxon>
    </lineage>
</organism>
<proteinExistence type="predicted"/>
<keyword evidence="4" id="KW-0808">Transferase</keyword>
<comment type="caution">
    <text evidence="7">The sequence shown here is derived from an EMBL/GenBank/DDBJ whole genome shotgun (WGS) entry which is preliminary data.</text>
</comment>
<dbReference type="GO" id="GO:0050501">
    <property type="term" value="F:hyaluronan synthase activity"/>
    <property type="evidence" value="ECO:0007669"/>
    <property type="project" value="TreeGrafter"/>
</dbReference>
<dbReference type="GO" id="GO:0005886">
    <property type="term" value="C:plasma membrane"/>
    <property type="evidence" value="ECO:0007669"/>
    <property type="project" value="UniProtKB-SubCell"/>
</dbReference>
<dbReference type="InterPro" id="IPR029044">
    <property type="entry name" value="Nucleotide-diphossugar_trans"/>
</dbReference>
<gene>
    <name evidence="7" type="ORF">PCL_04712</name>
</gene>
<evidence type="ECO:0000256" key="6">
    <source>
        <dbReference type="SAM" id="Phobius"/>
    </source>
</evidence>
<feature type="transmembrane region" description="Helical" evidence="6">
    <location>
        <begin position="640"/>
        <end position="657"/>
    </location>
</feature>
<accession>A0A2U3DX84</accession>
<keyword evidence="2" id="KW-1003">Cell membrane</keyword>
<evidence type="ECO:0000256" key="1">
    <source>
        <dbReference type="ARBA" id="ARBA00004236"/>
    </source>
</evidence>
<dbReference type="GO" id="GO:0030213">
    <property type="term" value="P:hyaluronan biosynthetic process"/>
    <property type="evidence" value="ECO:0007669"/>
    <property type="project" value="TreeGrafter"/>
</dbReference>
<dbReference type="EMBL" id="LCWV01000022">
    <property type="protein sequence ID" value="PWI66868.1"/>
    <property type="molecule type" value="Genomic_DNA"/>
</dbReference>
<protein>
    <recommendedName>
        <fullName evidence="9">Hyaluronan synthase</fullName>
    </recommendedName>
</protein>
<keyword evidence="3" id="KW-0328">Glycosyltransferase</keyword>
<evidence type="ECO:0000256" key="2">
    <source>
        <dbReference type="ARBA" id="ARBA00022475"/>
    </source>
</evidence>
<dbReference type="Pfam" id="PF13641">
    <property type="entry name" value="Glyco_tranf_2_3"/>
    <property type="match status" value="1"/>
</dbReference>
<reference evidence="7 8" key="1">
    <citation type="journal article" date="2016" name="Front. Microbiol.">
        <title>Genome and transcriptome sequences reveal the specific parasitism of the nematophagous Purpureocillium lilacinum 36-1.</title>
        <authorList>
            <person name="Xie J."/>
            <person name="Li S."/>
            <person name="Mo C."/>
            <person name="Xiao X."/>
            <person name="Peng D."/>
            <person name="Wang G."/>
            <person name="Xiao Y."/>
        </authorList>
    </citation>
    <scope>NUCLEOTIDE SEQUENCE [LARGE SCALE GENOMIC DNA]</scope>
    <source>
        <strain evidence="7 8">36-1</strain>
    </source>
</reference>
<dbReference type="GO" id="GO:0085029">
    <property type="term" value="P:extracellular matrix assembly"/>
    <property type="evidence" value="ECO:0007669"/>
    <property type="project" value="TreeGrafter"/>
</dbReference>
<keyword evidence="6" id="KW-0812">Transmembrane</keyword>
<keyword evidence="5 6" id="KW-0472">Membrane</keyword>
<evidence type="ECO:0000256" key="4">
    <source>
        <dbReference type="ARBA" id="ARBA00022679"/>
    </source>
</evidence>
<keyword evidence="6" id="KW-1133">Transmembrane helix</keyword>
<evidence type="ECO:0008006" key="9">
    <source>
        <dbReference type="Google" id="ProtNLM"/>
    </source>
</evidence>
<dbReference type="Proteomes" id="UP000245956">
    <property type="component" value="Unassembled WGS sequence"/>
</dbReference>
<evidence type="ECO:0000313" key="7">
    <source>
        <dbReference type="EMBL" id="PWI66868.1"/>
    </source>
</evidence>
<dbReference type="PANTHER" id="PTHR22913:SF12">
    <property type="entry name" value="MANNURONAN SYNTHASE"/>
    <property type="match status" value="1"/>
</dbReference>
<dbReference type="Gene3D" id="3.90.550.10">
    <property type="entry name" value="Spore Coat Polysaccharide Biosynthesis Protein SpsA, Chain A"/>
    <property type="match status" value="1"/>
</dbReference>
<evidence type="ECO:0000313" key="8">
    <source>
        <dbReference type="Proteomes" id="UP000245956"/>
    </source>
</evidence>
<dbReference type="AlphaFoldDB" id="A0A2U3DX84"/>
<dbReference type="SUPFAM" id="SSF53448">
    <property type="entry name" value="Nucleotide-diphospho-sugar transferases"/>
    <property type="match status" value="1"/>
</dbReference>
<comment type="subcellular location">
    <subcellularLocation>
        <location evidence="1">Cell membrane</location>
    </subcellularLocation>
</comment>
<dbReference type="PANTHER" id="PTHR22913">
    <property type="entry name" value="HYALURONAN SYNTHASE"/>
    <property type="match status" value="1"/>
</dbReference>
<sequence>MAKIGGCPREKIPSRPSFSNMELAKMALPVREILIIAMCSRESLVLLRRHAARGVIHYEQDMAIAEDYRQAGSAPVPAEAVSPPVSLLRKVLNVAGCIVCLPIYWVATVHCRWPVTLDLILTIALTELTRYVNEGRRMAYYEEFRPPVMRDDMDPEKAALELELLSPFSPQLDCMAAVVGWREDPALFTRALESYKTARGCMFLMVGIDGDEAQDQDMVDVFNLVYPHRSATIHVPEPLGEVAQRVREEQIAIRQRRGQAVDKDEVDRIALEYCAKLARGLIAQADISLSGPDAISQLCIRQRHLHKKGIMFSTYIFSLVIAEELGIEFLWSSDSDTIVAEDSLSRTVDTVAADSAVGGASSALVVHNGQETAVTKLAETVYWGELYLTRSLPAATATSDCQSGPSTLFRLAALPPILVPWYLQTIFGKRMIINEDRHLTTNLLQRGWGIVFASDVLTSTDTPTTLARWIRQQVRWARATHIESLLQPRVYPMNHPLLFYSMSKREFGPAIALLAVVYYFFTSRQLIAISGADLLLRCVTAFAYNVLRNPHRLEPRSLKWVVPGMAFYHIPLPAVHVWSMLTLTADGWGTSMRASGERAKKDSVRQAWFETGFFVVWMGVVAGCLARWSSDHLFMIDGAWKSFFFISSVAFASYTAWRLTIYKTS</sequence>
<feature type="transmembrane region" description="Helical" evidence="6">
    <location>
        <begin position="506"/>
        <end position="521"/>
    </location>
</feature>
<name>A0A2U3DX84_PURLI</name>
<feature type="transmembrane region" description="Helical" evidence="6">
    <location>
        <begin position="607"/>
        <end position="628"/>
    </location>
</feature>
<evidence type="ECO:0000256" key="3">
    <source>
        <dbReference type="ARBA" id="ARBA00022676"/>
    </source>
</evidence>